<dbReference type="Gene3D" id="2.60.40.10">
    <property type="entry name" value="Immunoglobulins"/>
    <property type="match status" value="1"/>
</dbReference>
<dbReference type="EMBL" id="PVNP01000011">
    <property type="protein sequence ID" value="PRO75403.1"/>
    <property type="molecule type" value="Genomic_DNA"/>
</dbReference>
<comment type="similarity">
    <text evidence="1">Belongs to the glycosyl hydrolase 9 (cellulase E) family.</text>
</comment>
<evidence type="ECO:0000256" key="1">
    <source>
        <dbReference type="ARBA" id="ARBA00007072"/>
    </source>
</evidence>
<gene>
    <name evidence="7" type="ORF">C6Y40_01295</name>
</gene>
<evidence type="ECO:0000259" key="6">
    <source>
        <dbReference type="Pfam" id="PF02927"/>
    </source>
</evidence>
<keyword evidence="7" id="KW-0378">Hydrolase</keyword>
<dbReference type="CDD" id="cd02850">
    <property type="entry name" value="E_set_Cellulase_N"/>
    <property type="match status" value="1"/>
</dbReference>
<feature type="signal peptide" evidence="4">
    <location>
        <begin position="1"/>
        <end position="23"/>
    </location>
</feature>
<dbReference type="SUPFAM" id="SSF81296">
    <property type="entry name" value="E set domains"/>
    <property type="match status" value="1"/>
</dbReference>
<accession>A0A2S9VG23</accession>
<feature type="chain" id="PRO_5015624688" evidence="4">
    <location>
        <begin position="24"/>
        <end position="822"/>
    </location>
</feature>
<protein>
    <submittedName>
        <fullName evidence="7">Glycoside hydrolase</fullName>
    </submittedName>
</protein>
<name>A0A2S9VG23_9ALTE</name>
<comment type="caution">
    <text evidence="7">The sequence shown here is derived from an EMBL/GenBank/DDBJ whole genome shotgun (WGS) entry which is preliminary data.</text>
</comment>
<dbReference type="Gene3D" id="1.50.10.10">
    <property type="match status" value="1"/>
</dbReference>
<dbReference type="AlphaFoldDB" id="A0A2S9VG23"/>
<evidence type="ECO:0000256" key="3">
    <source>
        <dbReference type="ARBA" id="ARBA00023326"/>
    </source>
</evidence>
<feature type="domain" description="Glycoside hydrolase family 9" evidence="5">
    <location>
        <begin position="380"/>
        <end position="756"/>
    </location>
</feature>
<dbReference type="GO" id="GO:0008810">
    <property type="term" value="F:cellulase activity"/>
    <property type="evidence" value="ECO:0007669"/>
    <property type="project" value="InterPro"/>
</dbReference>
<reference evidence="8" key="1">
    <citation type="journal article" date="2020" name="Int. J. Syst. Evol. Microbiol.">
        <title>Alteromonas alba sp. nov., a marine bacterium isolated from the seawater of the West Pacific Ocean.</title>
        <authorList>
            <person name="Sun C."/>
            <person name="Wu Y.-H."/>
            <person name="Xamxidin M."/>
            <person name="Cheng H."/>
            <person name="Xu X.-W."/>
        </authorList>
    </citation>
    <scope>NUCLEOTIDE SEQUENCE [LARGE SCALE GENOMIC DNA]</scope>
    <source>
        <strain evidence="8">190</strain>
    </source>
</reference>
<feature type="domain" description="Cellulase Ig-like" evidence="6">
    <location>
        <begin position="264"/>
        <end position="342"/>
    </location>
</feature>
<dbReference type="OrthoDB" id="5936802at2"/>
<dbReference type="InterPro" id="IPR012341">
    <property type="entry name" value="6hp_glycosidase-like_sf"/>
</dbReference>
<keyword evidence="4" id="KW-0732">Signal</keyword>
<keyword evidence="3" id="KW-0624">Polysaccharide degradation</keyword>
<dbReference type="Proteomes" id="UP000238949">
    <property type="component" value="Unassembled WGS sequence"/>
</dbReference>
<evidence type="ECO:0000313" key="7">
    <source>
        <dbReference type="EMBL" id="PRO75403.1"/>
    </source>
</evidence>
<dbReference type="SUPFAM" id="SSF48208">
    <property type="entry name" value="Six-hairpin glycosidases"/>
    <property type="match status" value="1"/>
</dbReference>
<dbReference type="InterPro" id="IPR014756">
    <property type="entry name" value="Ig_E-set"/>
</dbReference>
<evidence type="ECO:0000313" key="8">
    <source>
        <dbReference type="Proteomes" id="UP000238949"/>
    </source>
</evidence>
<keyword evidence="8" id="KW-1185">Reference proteome</keyword>
<dbReference type="RefSeq" id="WP_105932961.1">
    <property type="nucleotide sequence ID" value="NZ_PVNP01000011.1"/>
</dbReference>
<organism evidence="7 8">
    <name type="scientific">Alteromonas alba</name>
    <dbReference type="NCBI Taxonomy" id="2079529"/>
    <lineage>
        <taxon>Bacteria</taxon>
        <taxon>Pseudomonadati</taxon>
        <taxon>Pseudomonadota</taxon>
        <taxon>Gammaproteobacteria</taxon>
        <taxon>Alteromonadales</taxon>
        <taxon>Alteromonadaceae</taxon>
        <taxon>Alteromonas/Salinimonas group</taxon>
        <taxon>Alteromonas</taxon>
    </lineage>
</organism>
<sequence>MLKPLLAVAIAGAFATASTITLAATPKLNDKQYFSQPSLDVVVFSNWYNGLFGDSKISGVELIHFGERTATNGDVRLSATPEQWDPIPTFVERKVDQASGTISATLAYPEYDFTYTITARPINNGVEITLSSPNPLPPALEGKAGFNMEFLPATYMETSFLADGKPGSFPLYPTGVKEIIGEHEPQPLATGQHLVLAPESPQKRVSVKSESLPLALYDGRAKAQNGWYVVRGLLPAGKSGTLAKWQLTASTDDNWLRAPVIGHSQVGYLPQQTKRAVIELDARATLSGDAELLRVNPDGTTTTVKKRQPEKHDNYTRYQYAVFDFSDVTTSGVYQLRYGETTTAPFSIDASVLDNAWHPTLDHYFPVQMDHMLINEAYRVWHGASHLDDALQAPVNHTHFDLYAQGPTTDTPYEPGEHIPGLNVGGWYDAGDYDIRTQTQYHTITSLVQTWEEFGLTRDTTLVDYERKYVDIHVPDGKPDLLQQIEHGSLALLAQYKAVGHAIPGIIVPDLSQYTHLGDGLTMTDNLIYDPAMSDTESDGTRSGVFDDRWAFTSKSTPLNYGSMAALAAASRALADYNPALAAECRDTAIAAWQEEAGHAPDIFKVGNTTGGGLEEEKLKAAVELLITTGDKKYQRAVKDLLPYIEGEFNRAAVIAIRALPHMDKAYAQRIRRAAQQYKPALEAATSKNPFGVTITEYGWAGNATVLQMAITQYYLHTAFPDLFDSELIYRSLDYLYGTHPDSDISFVSNVGTVSKKVAYGMNRADYSFISGAIVPGVLILKPDLPENKENWPFLWGENEYVINVGGLYLFTVNAALALAER</sequence>
<proteinExistence type="inferred from homology"/>
<dbReference type="Pfam" id="PF00759">
    <property type="entry name" value="Glyco_hydro_9"/>
    <property type="match status" value="1"/>
</dbReference>
<evidence type="ECO:0000256" key="2">
    <source>
        <dbReference type="ARBA" id="ARBA00023277"/>
    </source>
</evidence>
<evidence type="ECO:0000256" key="4">
    <source>
        <dbReference type="SAM" id="SignalP"/>
    </source>
</evidence>
<evidence type="ECO:0000259" key="5">
    <source>
        <dbReference type="Pfam" id="PF00759"/>
    </source>
</evidence>
<dbReference type="GO" id="GO:0000272">
    <property type="term" value="P:polysaccharide catabolic process"/>
    <property type="evidence" value="ECO:0007669"/>
    <property type="project" value="UniProtKB-KW"/>
</dbReference>
<dbReference type="InterPro" id="IPR004197">
    <property type="entry name" value="Cellulase_Ig-like"/>
</dbReference>
<dbReference type="InterPro" id="IPR013783">
    <property type="entry name" value="Ig-like_fold"/>
</dbReference>
<keyword evidence="2" id="KW-0119">Carbohydrate metabolism</keyword>
<dbReference type="InterPro" id="IPR001701">
    <property type="entry name" value="Glyco_hydro_9"/>
</dbReference>
<dbReference type="Pfam" id="PF02927">
    <property type="entry name" value="CelD_N"/>
    <property type="match status" value="1"/>
</dbReference>
<dbReference type="InterPro" id="IPR008928">
    <property type="entry name" value="6-hairpin_glycosidase_sf"/>
</dbReference>